<dbReference type="PROSITE" id="PS50166">
    <property type="entry name" value="IMPORTIN_B_NT"/>
    <property type="match status" value="1"/>
</dbReference>
<evidence type="ECO:0000256" key="3">
    <source>
        <dbReference type="ARBA" id="ARBA00008669"/>
    </source>
</evidence>
<keyword evidence="6" id="KW-0653">Protein transport</keyword>
<organism evidence="9 10">
    <name type="scientific">Piptocephalis cylindrospora</name>
    <dbReference type="NCBI Taxonomy" id="1907219"/>
    <lineage>
        <taxon>Eukaryota</taxon>
        <taxon>Fungi</taxon>
        <taxon>Fungi incertae sedis</taxon>
        <taxon>Zoopagomycota</taxon>
        <taxon>Zoopagomycotina</taxon>
        <taxon>Zoopagomycetes</taxon>
        <taxon>Zoopagales</taxon>
        <taxon>Piptocephalidaceae</taxon>
        <taxon>Piptocephalis</taxon>
    </lineage>
</organism>
<evidence type="ECO:0000256" key="4">
    <source>
        <dbReference type="ARBA" id="ARBA00022448"/>
    </source>
</evidence>
<name>A0A4P9Y270_9FUNG</name>
<dbReference type="Pfam" id="PF03378">
    <property type="entry name" value="CAS_CSE1"/>
    <property type="match status" value="1"/>
</dbReference>
<keyword evidence="7" id="KW-0539">Nucleus</keyword>
<dbReference type="Pfam" id="PF08506">
    <property type="entry name" value="Cse1"/>
    <property type="match status" value="1"/>
</dbReference>
<evidence type="ECO:0000256" key="5">
    <source>
        <dbReference type="ARBA" id="ARBA00022490"/>
    </source>
</evidence>
<comment type="subcellular location">
    <subcellularLocation>
        <location evidence="2">Cytoplasm</location>
    </subcellularLocation>
    <subcellularLocation>
        <location evidence="1">Nucleus</location>
    </subcellularLocation>
</comment>
<dbReference type="GO" id="GO:0031267">
    <property type="term" value="F:small GTPase binding"/>
    <property type="evidence" value="ECO:0007669"/>
    <property type="project" value="InterPro"/>
</dbReference>
<evidence type="ECO:0000313" key="10">
    <source>
        <dbReference type="Proteomes" id="UP000267251"/>
    </source>
</evidence>
<dbReference type="GO" id="GO:0006606">
    <property type="term" value="P:protein import into nucleus"/>
    <property type="evidence" value="ECO:0007669"/>
    <property type="project" value="TreeGrafter"/>
</dbReference>
<dbReference type="GO" id="GO:0005635">
    <property type="term" value="C:nuclear envelope"/>
    <property type="evidence" value="ECO:0007669"/>
    <property type="project" value="TreeGrafter"/>
</dbReference>
<evidence type="ECO:0000256" key="1">
    <source>
        <dbReference type="ARBA" id="ARBA00004123"/>
    </source>
</evidence>
<comment type="similarity">
    <text evidence="3">Belongs to the XPO2/CSE1 family.</text>
</comment>
<dbReference type="GO" id="GO:0005049">
    <property type="term" value="F:nuclear export signal receptor activity"/>
    <property type="evidence" value="ECO:0007669"/>
    <property type="project" value="TreeGrafter"/>
</dbReference>
<feature type="domain" description="Importin N-terminal" evidence="8">
    <location>
        <begin position="1"/>
        <end position="73"/>
    </location>
</feature>
<keyword evidence="10" id="KW-1185">Reference proteome</keyword>
<keyword evidence="5" id="KW-0963">Cytoplasm</keyword>
<dbReference type="SMART" id="SM00913">
    <property type="entry name" value="IBN_N"/>
    <property type="match status" value="1"/>
</dbReference>
<dbReference type="AlphaFoldDB" id="A0A4P9Y270"/>
<dbReference type="InterPro" id="IPR001494">
    <property type="entry name" value="Importin-beta_N"/>
</dbReference>
<sequence length="759" mass="85561">AERSLQAVEGKAQFPILLLTLITNRTADMATRQAGSVFFKNFIRRRWPLGETDQLHAEDRQAIRSNIVDMMVSLEPILQTQIGESLAIIAQADFPARWPDLINVMVSKFSSTDFNVNVGILQTAHYIFSRWEGKFETNELYTEINLVLEHFCEPLLRLLVRTDELIDASAGDLRALNLLMRAMELQAMIFQDLSSKDLPPFMEDNMAQFMQIWHKYLTYTNPVLEADADEDHPGPMEMVRTAICGIVELYTIKYGEDFPMVTQFIDSIWKLLSTTGKDARFDGLVGKSMAFLTVVIKLRSQQALFQDPEVKRQLLEKIVLPNLEIRPSDEEGFEDEPLLYVRKDVEGADGDSRRKGAADMVRGLLEAFPVDITQIASSFMTQCLTLYEANPTENWRQKDTALALLTAVSSTGISGVSHGVSSTSELFDIGNVYDQYVLGDLRAPGESIPYLLQVDAIRYLLAYRRQLGRERLLVALPALLTRLTSLNTAVHTYAAFGVERLLLEPTFRPTEKELQPMVEALIIHPFRLLLPDGPTGPAPPPQKLAENEYPMRLILRIIQTLRAPGIGPYVESTFLPNLVQILSIIAQNPSNPKFTHYTFEAMCSVITLVCQEKPETVTAFETALEHVSKAILVQGVLELTPYVLQLLSLTLNVHVKLPGVPLPDMYQGIFPSLLQPVAWESHANIPALTMIIRAYLRVDHAAIVSNNQFEAILGIFQKLIASRMNDHYAFDLLETLADAVPWEVMSKYWKPIFTLLLKR</sequence>
<reference evidence="10" key="1">
    <citation type="journal article" date="2018" name="Nat. Microbiol.">
        <title>Leveraging single-cell genomics to expand the fungal tree of life.</title>
        <authorList>
            <person name="Ahrendt S.R."/>
            <person name="Quandt C.A."/>
            <person name="Ciobanu D."/>
            <person name="Clum A."/>
            <person name="Salamov A."/>
            <person name="Andreopoulos B."/>
            <person name="Cheng J.F."/>
            <person name="Woyke T."/>
            <person name="Pelin A."/>
            <person name="Henrissat B."/>
            <person name="Reynolds N.K."/>
            <person name="Benny G.L."/>
            <person name="Smith M.E."/>
            <person name="James T.Y."/>
            <person name="Grigoriev I.V."/>
        </authorList>
    </citation>
    <scope>NUCLEOTIDE SEQUENCE [LARGE SCALE GENOMIC DNA]</scope>
</reference>
<protein>
    <submittedName>
        <fullName evidence="9">Cse1-domain-containing protein</fullName>
    </submittedName>
</protein>
<dbReference type="Pfam" id="PF03810">
    <property type="entry name" value="IBN_N"/>
    <property type="match status" value="1"/>
</dbReference>
<feature type="non-terminal residue" evidence="9">
    <location>
        <position position="1"/>
    </location>
</feature>
<accession>A0A4P9Y270</accession>
<evidence type="ECO:0000256" key="6">
    <source>
        <dbReference type="ARBA" id="ARBA00022927"/>
    </source>
</evidence>
<evidence type="ECO:0000256" key="2">
    <source>
        <dbReference type="ARBA" id="ARBA00004496"/>
    </source>
</evidence>
<feature type="non-terminal residue" evidence="9">
    <location>
        <position position="759"/>
    </location>
</feature>
<dbReference type="PANTHER" id="PTHR10997:SF8">
    <property type="entry name" value="EXPORTIN-2"/>
    <property type="match status" value="1"/>
</dbReference>
<evidence type="ECO:0000259" key="8">
    <source>
        <dbReference type="PROSITE" id="PS50166"/>
    </source>
</evidence>
<dbReference type="SUPFAM" id="SSF48371">
    <property type="entry name" value="ARM repeat"/>
    <property type="match status" value="1"/>
</dbReference>
<evidence type="ECO:0000256" key="7">
    <source>
        <dbReference type="ARBA" id="ARBA00023242"/>
    </source>
</evidence>
<dbReference type="InterPro" id="IPR011989">
    <property type="entry name" value="ARM-like"/>
</dbReference>
<keyword evidence="4" id="KW-0813">Transport</keyword>
<dbReference type="EMBL" id="KZ988144">
    <property type="protein sequence ID" value="RKP12976.1"/>
    <property type="molecule type" value="Genomic_DNA"/>
</dbReference>
<gene>
    <name evidence="9" type="ORF">BJ684DRAFT_659</name>
</gene>
<dbReference type="InterPro" id="IPR005043">
    <property type="entry name" value="XPO2_C"/>
</dbReference>
<dbReference type="InterPro" id="IPR016024">
    <property type="entry name" value="ARM-type_fold"/>
</dbReference>
<dbReference type="OrthoDB" id="3268246at2759"/>
<proteinExistence type="inferred from homology"/>
<dbReference type="GO" id="GO:0006611">
    <property type="term" value="P:protein export from nucleus"/>
    <property type="evidence" value="ECO:0007669"/>
    <property type="project" value="TreeGrafter"/>
</dbReference>
<dbReference type="Gene3D" id="1.25.10.10">
    <property type="entry name" value="Leucine-rich Repeat Variant"/>
    <property type="match status" value="1"/>
</dbReference>
<evidence type="ECO:0000313" key="9">
    <source>
        <dbReference type="EMBL" id="RKP12976.1"/>
    </source>
</evidence>
<dbReference type="PANTHER" id="PTHR10997">
    <property type="entry name" value="IMPORTIN-7, 8, 11"/>
    <property type="match status" value="1"/>
</dbReference>
<dbReference type="InterPro" id="IPR013713">
    <property type="entry name" value="XPO2_central"/>
</dbReference>
<dbReference type="Proteomes" id="UP000267251">
    <property type="component" value="Unassembled WGS sequence"/>
</dbReference>
<dbReference type="GO" id="GO:0005829">
    <property type="term" value="C:cytosol"/>
    <property type="evidence" value="ECO:0007669"/>
    <property type="project" value="TreeGrafter"/>
</dbReference>